<reference evidence="3" key="1">
    <citation type="submission" date="2017-02" db="EMBL/GenBank/DDBJ databases">
        <authorList>
            <person name="Varghese N."/>
            <person name="Submissions S."/>
        </authorList>
    </citation>
    <scope>NUCLEOTIDE SEQUENCE [LARGE SCALE GENOMIC DNA]</scope>
    <source>
        <strain evidence="3">USBA 369</strain>
    </source>
</reference>
<dbReference type="OrthoDB" id="282960at2"/>
<dbReference type="Proteomes" id="UP000190135">
    <property type="component" value="Unassembled WGS sequence"/>
</dbReference>
<evidence type="ECO:0000256" key="1">
    <source>
        <dbReference type="SAM" id="MobiDB-lite"/>
    </source>
</evidence>
<name>A0A1T4R8S0_9HYPH</name>
<accession>A0A1T4R8S0</accession>
<organism evidence="2 3">
    <name type="scientific">Consotaella salsifontis</name>
    <dbReference type="NCBI Taxonomy" id="1365950"/>
    <lineage>
        <taxon>Bacteria</taxon>
        <taxon>Pseudomonadati</taxon>
        <taxon>Pseudomonadota</taxon>
        <taxon>Alphaproteobacteria</taxon>
        <taxon>Hyphomicrobiales</taxon>
        <taxon>Aurantimonadaceae</taxon>
        <taxon>Consotaella</taxon>
    </lineage>
</organism>
<dbReference type="AlphaFoldDB" id="A0A1T4R8S0"/>
<evidence type="ECO:0000313" key="2">
    <source>
        <dbReference type="EMBL" id="SKA12470.1"/>
    </source>
</evidence>
<keyword evidence="3" id="KW-1185">Reference proteome</keyword>
<dbReference type="EMBL" id="FUXL01000006">
    <property type="protein sequence ID" value="SKA12470.1"/>
    <property type="molecule type" value="Genomic_DNA"/>
</dbReference>
<dbReference type="STRING" id="1365950.SAMN05428963_106130"/>
<gene>
    <name evidence="2" type="ORF">SAMN05428963_106130</name>
</gene>
<dbReference type="Pfam" id="PF09998">
    <property type="entry name" value="DUF2239"/>
    <property type="match status" value="1"/>
</dbReference>
<evidence type="ECO:0008006" key="4">
    <source>
        <dbReference type="Google" id="ProtNLM"/>
    </source>
</evidence>
<protein>
    <recommendedName>
        <fullName evidence="4">DUF2239 domain-containing protein</fullName>
    </recommendedName>
</protein>
<dbReference type="InterPro" id="IPR018715">
    <property type="entry name" value="DUF2239"/>
</dbReference>
<feature type="region of interest" description="Disordered" evidence="1">
    <location>
        <begin position="54"/>
        <end position="94"/>
    </location>
</feature>
<proteinExistence type="predicted"/>
<sequence length="212" mass="22383">MTGSHRRHATAFAGTRKIAEGSLAAVTEAVREALAGPDAVLVFDDETGAVVDLDPVEPQGPAEERVTGAGAPDASSVAESPGDRASTRGRGRPRLGVVPREVTLLPRHWEWLEKQPGGISAALRRLVDQARRGEGDRGAVRDAQAASYHFMSAMAGDLPGFEEAVRALFAREPAKLADKVSTWPKDIAAYSLRLAGPALNGADEGQERTAVD</sequence>
<evidence type="ECO:0000313" key="3">
    <source>
        <dbReference type="Proteomes" id="UP000190135"/>
    </source>
</evidence>
<dbReference type="RefSeq" id="WP_078708376.1">
    <property type="nucleotide sequence ID" value="NZ_FUXL01000006.1"/>
</dbReference>